<dbReference type="PANTHER" id="PTHR48097">
    <property type="entry name" value="L-THREONINE ALDOLASE-RELATED"/>
    <property type="match status" value="1"/>
</dbReference>
<gene>
    <name evidence="5" type="ORF">J2Z37_002233</name>
</gene>
<dbReference type="RefSeq" id="WP_209810285.1">
    <property type="nucleotide sequence ID" value="NZ_JAGGKT010000005.1"/>
</dbReference>
<keyword evidence="5" id="KW-0456">Lyase</keyword>
<dbReference type="EC" id="4.1.2.5" evidence="5"/>
<dbReference type="NCBIfam" id="NF041359">
    <property type="entry name" value="GntG_guanitoxin"/>
    <property type="match status" value="1"/>
</dbReference>
<evidence type="ECO:0000313" key="6">
    <source>
        <dbReference type="Proteomes" id="UP001519343"/>
    </source>
</evidence>
<name>A0ABS4GQ31_9BACL</name>
<dbReference type="Gene3D" id="3.90.1150.10">
    <property type="entry name" value="Aspartate Aminotransferase, domain 1"/>
    <property type="match status" value="1"/>
</dbReference>
<dbReference type="InterPro" id="IPR015422">
    <property type="entry name" value="PyrdxlP-dep_Trfase_small"/>
</dbReference>
<dbReference type="InterPro" id="IPR015424">
    <property type="entry name" value="PyrdxlP-dep_Trfase"/>
</dbReference>
<sequence>MDKKIDLRSDTVTLPNEEMREAIRAAALGDDILGEDPTVKELEQLAASLLGMEDALLTISGTMANQIAVMAMTQRGQEVILGRDSHLYNLEVAGLAALSQVQARPVPVHQGVYDIESIEAAIQPHGVQTARTGLICLENTYNLNEGAVFTLEHMREIRELADRYQVPIYLDGARLFNAATALGVHPSLICREVDAVQICLTKGLGCPLGSLLLGSREFIAEARNIRQRLGGGMRQAGIIAAPGLIGLTKMIDRIGEDHRNATRLHAGLSGIAGIRMAFEKAATNIVSFEVVKAGWDADRLIAKLQRRGIWVKKIGARKMRMVTHCQISFEDVEHTLSSMQQIL</sequence>
<evidence type="ECO:0000259" key="4">
    <source>
        <dbReference type="Pfam" id="PF01212"/>
    </source>
</evidence>
<comment type="cofactor">
    <cofactor evidence="1">
        <name>pyridoxal 5'-phosphate</name>
        <dbReference type="ChEBI" id="CHEBI:597326"/>
    </cofactor>
</comment>
<evidence type="ECO:0000256" key="3">
    <source>
        <dbReference type="ARBA" id="ARBA00022898"/>
    </source>
</evidence>
<dbReference type="PANTHER" id="PTHR48097:SF9">
    <property type="entry name" value="L-THREONINE ALDOLASE"/>
    <property type="match status" value="1"/>
</dbReference>
<keyword evidence="6" id="KW-1185">Reference proteome</keyword>
<comment type="caution">
    <text evidence="5">The sequence shown here is derived from an EMBL/GenBank/DDBJ whole genome shotgun (WGS) entry which is preliminary data.</text>
</comment>
<dbReference type="Pfam" id="PF01212">
    <property type="entry name" value="Beta_elim_lyase"/>
    <property type="match status" value="1"/>
</dbReference>
<dbReference type="InterPro" id="IPR015421">
    <property type="entry name" value="PyrdxlP-dep_Trfase_major"/>
</dbReference>
<keyword evidence="3" id="KW-0663">Pyridoxal phosphate</keyword>
<dbReference type="InterPro" id="IPR001597">
    <property type="entry name" value="ArAA_b-elim_lyase/Thr_aldolase"/>
</dbReference>
<reference evidence="5 6" key="1">
    <citation type="submission" date="2021-03" db="EMBL/GenBank/DDBJ databases">
        <title>Genomic Encyclopedia of Type Strains, Phase IV (KMG-IV): sequencing the most valuable type-strain genomes for metagenomic binning, comparative biology and taxonomic classification.</title>
        <authorList>
            <person name="Goeker M."/>
        </authorList>
    </citation>
    <scope>NUCLEOTIDE SEQUENCE [LARGE SCALE GENOMIC DNA]</scope>
    <source>
        <strain evidence="5 6">DSM 24738</strain>
    </source>
</reference>
<proteinExistence type="inferred from homology"/>
<dbReference type="SUPFAM" id="SSF53383">
    <property type="entry name" value="PLP-dependent transferases"/>
    <property type="match status" value="1"/>
</dbReference>
<comment type="similarity">
    <text evidence="2">Belongs to the threonine aldolase family.</text>
</comment>
<dbReference type="InterPro" id="IPR023603">
    <property type="entry name" value="Low_specificity_L-TA-like"/>
</dbReference>
<organism evidence="5 6">
    <name type="scientific">Ammoniphilus resinae</name>
    <dbReference type="NCBI Taxonomy" id="861532"/>
    <lineage>
        <taxon>Bacteria</taxon>
        <taxon>Bacillati</taxon>
        <taxon>Bacillota</taxon>
        <taxon>Bacilli</taxon>
        <taxon>Bacillales</taxon>
        <taxon>Paenibacillaceae</taxon>
        <taxon>Aneurinibacillus group</taxon>
        <taxon>Ammoniphilus</taxon>
    </lineage>
</organism>
<evidence type="ECO:0000256" key="1">
    <source>
        <dbReference type="ARBA" id="ARBA00001933"/>
    </source>
</evidence>
<dbReference type="EMBL" id="JAGGKT010000005">
    <property type="protein sequence ID" value="MBP1932232.1"/>
    <property type="molecule type" value="Genomic_DNA"/>
</dbReference>
<feature type="domain" description="Aromatic amino acid beta-eliminating lyase/threonine aldolase" evidence="4">
    <location>
        <begin position="6"/>
        <end position="288"/>
    </location>
</feature>
<dbReference type="PIRSF" id="PIRSF017617">
    <property type="entry name" value="Thr_aldolase"/>
    <property type="match status" value="1"/>
</dbReference>
<protein>
    <submittedName>
        <fullName evidence="5">Threonine aldolase</fullName>
        <ecNumber evidence="5">4.1.2.5</ecNumber>
    </submittedName>
</protein>
<dbReference type="Proteomes" id="UP001519343">
    <property type="component" value="Unassembled WGS sequence"/>
</dbReference>
<evidence type="ECO:0000256" key="2">
    <source>
        <dbReference type="ARBA" id="ARBA00006966"/>
    </source>
</evidence>
<evidence type="ECO:0000313" key="5">
    <source>
        <dbReference type="EMBL" id="MBP1932232.1"/>
    </source>
</evidence>
<dbReference type="Gene3D" id="3.40.640.10">
    <property type="entry name" value="Type I PLP-dependent aspartate aminotransferase-like (Major domain)"/>
    <property type="match status" value="1"/>
</dbReference>
<dbReference type="GO" id="GO:0004793">
    <property type="term" value="F:threonine aldolase activity"/>
    <property type="evidence" value="ECO:0007669"/>
    <property type="project" value="UniProtKB-EC"/>
</dbReference>
<accession>A0ABS4GQ31</accession>